<evidence type="ECO:0000259" key="1">
    <source>
        <dbReference type="PROSITE" id="PS51272"/>
    </source>
</evidence>
<dbReference type="InterPro" id="IPR001119">
    <property type="entry name" value="SLH_dom"/>
</dbReference>
<dbReference type="PROSITE" id="PS51272">
    <property type="entry name" value="SLH"/>
    <property type="match status" value="1"/>
</dbReference>
<name>A0ABY5SBQ2_9BACL</name>
<organism evidence="2 3">
    <name type="scientific">Paenibacillus spongiae</name>
    <dbReference type="NCBI Taxonomy" id="2909671"/>
    <lineage>
        <taxon>Bacteria</taxon>
        <taxon>Bacillati</taxon>
        <taxon>Bacillota</taxon>
        <taxon>Bacilli</taxon>
        <taxon>Bacillales</taxon>
        <taxon>Paenibacillaceae</taxon>
        <taxon>Paenibacillus</taxon>
    </lineage>
</organism>
<dbReference type="Proteomes" id="UP001057877">
    <property type="component" value="Chromosome"/>
</dbReference>
<proteinExistence type="predicted"/>
<dbReference type="InterPro" id="IPR051465">
    <property type="entry name" value="Cell_Envelope_Struct_Comp"/>
</dbReference>
<sequence length="94" mass="10561">MEDIDRHWAKDAIEKLASTGVLTEYRDGTFKPDKTISREEIVIILSRIVDLIKVDKDASKGNFADIASASSHAANQIKGCGKSGHHQRQWQWLI</sequence>
<gene>
    <name evidence="2" type="ORF">L1F29_06065</name>
</gene>
<evidence type="ECO:0000313" key="2">
    <source>
        <dbReference type="EMBL" id="UVI31386.1"/>
    </source>
</evidence>
<protein>
    <submittedName>
        <fullName evidence="2">S-layer homology domain-containing protein</fullName>
    </submittedName>
</protein>
<dbReference type="EMBL" id="CP091430">
    <property type="protein sequence ID" value="UVI31386.1"/>
    <property type="molecule type" value="Genomic_DNA"/>
</dbReference>
<dbReference type="RefSeq" id="WP_258387448.1">
    <property type="nucleotide sequence ID" value="NZ_CP091430.1"/>
</dbReference>
<reference evidence="2" key="1">
    <citation type="submission" date="2022-01" db="EMBL/GenBank/DDBJ databases">
        <title>Paenibacillus spongiae sp. nov., isolated from marine sponge.</title>
        <authorList>
            <person name="Li Z."/>
            <person name="Zhang M."/>
        </authorList>
    </citation>
    <scope>NUCLEOTIDE SEQUENCE</scope>
    <source>
        <strain evidence="2">PHS-Z3</strain>
    </source>
</reference>
<keyword evidence="3" id="KW-1185">Reference proteome</keyword>
<dbReference type="PANTHER" id="PTHR43308">
    <property type="entry name" value="OUTER MEMBRANE PROTEIN ALPHA-RELATED"/>
    <property type="match status" value="1"/>
</dbReference>
<feature type="domain" description="SLH" evidence="1">
    <location>
        <begin position="1"/>
        <end position="59"/>
    </location>
</feature>
<dbReference type="Pfam" id="PF00395">
    <property type="entry name" value="SLH"/>
    <property type="match status" value="1"/>
</dbReference>
<evidence type="ECO:0000313" key="3">
    <source>
        <dbReference type="Proteomes" id="UP001057877"/>
    </source>
</evidence>
<accession>A0ABY5SBQ2</accession>